<keyword evidence="1" id="KW-1133">Transmembrane helix</keyword>
<dbReference type="Proteomes" id="UP000004846">
    <property type="component" value="Unassembled WGS sequence"/>
</dbReference>
<evidence type="ECO:0000313" key="3">
    <source>
        <dbReference type="Proteomes" id="UP000004846"/>
    </source>
</evidence>
<evidence type="ECO:0000313" key="2">
    <source>
        <dbReference type="EMBL" id="EFM81737.1"/>
    </source>
</evidence>
<gene>
    <name evidence="2" type="ORF">HMPREF9498_02622</name>
</gene>
<comment type="caution">
    <text evidence="2">The sequence shown here is derived from an EMBL/GenBank/DDBJ whole genome shotgun (WGS) entry which is preliminary data.</text>
</comment>
<protein>
    <submittedName>
        <fullName evidence="2">Uncharacterized protein</fullName>
    </submittedName>
</protein>
<name>A0A125W382_ENTFL</name>
<dbReference type="HOGENOM" id="CLU_3269551_0_0_9"/>
<keyword evidence="1" id="KW-0472">Membrane</keyword>
<accession>A0A125W382</accession>
<organism evidence="2 3">
    <name type="scientific">Enterococcus faecalis TX4248</name>
    <dbReference type="NCBI Taxonomy" id="749495"/>
    <lineage>
        <taxon>Bacteria</taxon>
        <taxon>Bacillati</taxon>
        <taxon>Bacillota</taxon>
        <taxon>Bacilli</taxon>
        <taxon>Lactobacillales</taxon>
        <taxon>Enterococcaceae</taxon>
        <taxon>Enterococcus</taxon>
    </lineage>
</organism>
<reference evidence="3" key="1">
    <citation type="submission" date="2010-07" db="EMBL/GenBank/DDBJ databases">
        <authorList>
            <person name="Weinstock G."/>
            <person name="Sodergren E."/>
            <person name="Clifton S."/>
            <person name="Fulton L."/>
            <person name="Fulton B."/>
            <person name="Courtney L."/>
            <person name="Fronick C."/>
            <person name="Harrison M."/>
            <person name="Strong C."/>
            <person name="Farmer C."/>
            <person name="Delahaunty K."/>
            <person name="Markovic C."/>
            <person name="Hall O."/>
            <person name="Minx P."/>
            <person name="Tomlinson C."/>
            <person name="Mitreva M."/>
            <person name="Hou S."/>
            <person name="Chen J."/>
            <person name="Wollam A."/>
            <person name="Pepin K.H."/>
            <person name="Johnson M."/>
            <person name="Bhonagiri V."/>
            <person name="Zhang X."/>
            <person name="Suruliraj S."/>
            <person name="Warren W."/>
            <person name="Chinwalla A."/>
            <person name="Mardis E.R."/>
            <person name="Wilson R.K."/>
        </authorList>
    </citation>
    <scope>NUCLEOTIDE SEQUENCE [LARGE SCALE GENOMIC DNA]</scope>
    <source>
        <strain evidence="3">TX4248</strain>
    </source>
</reference>
<dbReference type="RefSeq" id="WP_002383214.1">
    <property type="nucleotide sequence ID" value="NZ_GL454482.1"/>
</dbReference>
<evidence type="ECO:0000256" key="1">
    <source>
        <dbReference type="SAM" id="Phobius"/>
    </source>
</evidence>
<keyword evidence="1" id="KW-0812">Transmembrane</keyword>
<feature type="transmembrane region" description="Helical" evidence="1">
    <location>
        <begin position="12"/>
        <end position="37"/>
    </location>
</feature>
<proteinExistence type="predicted"/>
<sequence length="41" mass="4821">MKKITERPIVKILIKILMFALCFYAGIKFVDFIFPLVGFKQ</sequence>
<dbReference type="EMBL" id="AEBR01000095">
    <property type="protein sequence ID" value="EFM81737.1"/>
    <property type="molecule type" value="Genomic_DNA"/>
</dbReference>
<dbReference type="GeneID" id="76787529"/>
<dbReference type="AlphaFoldDB" id="A0A125W382"/>